<evidence type="ECO:0000256" key="3">
    <source>
        <dbReference type="ARBA" id="ARBA00010718"/>
    </source>
</evidence>
<evidence type="ECO:0000256" key="1">
    <source>
        <dbReference type="ARBA" id="ARBA00001947"/>
    </source>
</evidence>
<reference evidence="11" key="1">
    <citation type="submission" date="2015-09" db="EMBL/GenBank/DDBJ databases">
        <authorList>
            <person name="Jackson K.R."/>
            <person name="Lunt B.L."/>
            <person name="Fisher J.N.B."/>
            <person name="Gardner A.V."/>
            <person name="Bailey M.E."/>
            <person name="Deus L.M."/>
            <person name="Earl A.S."/>
            <person name="Gibby P.D."/>
            <person name="Hartmann K.A."/>
            <person name="Liu J.E."/>
            <person name="Manci A.M."/>
            <person name="Nielsen D.A."/>
            <person name="Solomon M.B."/>
            <person name="Breakwell D.P."/>
            <person name="Burnett S.H."/>
            <person name="Grose J.H."/>
        </authorList>
    </citation>
    <scope>NUCLEOTIDE SEQUENCE</scope>
    <source>
        <strain evidence="11">CCAP1918</strain>
    </source>
</reference>
<feature type="signal peptide" evidence="9">
    <location>
        <begin position="1"/>
        <end position="22"/>
    </location>
</feature>
<dbReference type="AlphaFoldDB" id="A0A172R2D9"/>
<accession>A0A172R2D9</accession>
<comment type="catalytic activity">
    <reaction evidence="8 9">
        <text>hydrogencarbonate + H(+) = CO2 + H2O</text>
        <dbReference type="Rhea" id="RHEA:10748"/>
        <dbReference type="ChEBI" id="CHEBI:15377"/>
        <dbReference type="ChEBI" id="CHEBI:15378"/>
        <dbReference type="ChEBI" id="CHEBI:16526"/>
        <dbReference type="ChEBI" id="CHEBI:17544"/>
        <dbReference type="EC" id="4.2.1.1"/>
    </reaction>
</comment>
<organism evidence="11">
    <name type="scientific">Dunaliella salina</name>
    <name type="common">Green alga</name>
    <name type="synonym">Protococcus salinus</name>
    <dbReference type="NCBI Taxonomy" id="3046"/>
    <lineage>
        <taxon>Eukaryota</taxon>
        <taxon>Viridiplantae</taxon>
        <taxon>Chlorophyta</taxon>
        <taxon>core chlorophytes</taxon>
        <taxon>Chlorophyceae</taxon>
        <taxon>CS clade</taxon>
        <taxon>Chlamydomonadales</taxon>
        <taxon>Dunaliellaceae</taxon>
        <taxon>Dunaliella</taxon>
    </lineage>
</organism>
<dbReference type="CDD" id="cd03124">
    <property type="entry name" value="alpha_CA_prokaryotic_like"/>
    <property type="match status" value="2"/>
</dbReference>
<evidence type="ECO:0000256" key="6">
    <source>
        <dbReference type="ARBA" id="ARBA00022833"/>
    </source>
</evidence>
<dbReference type="PROSITE" id="PS51144">
    <property type="entry name" value="ALPHA_CA_2"/>
    <property type="match status" value="2"/>
</dbReference>
<reference evidence="12" key="2">
    <citation type="submission" date="2017-08" db="EMBL/GenBank/DDBJ databases">
        <authorList>
            <person name="Polle J.E."/>
            <person name="Barry K."/>
            <person name="Cushman J."/>
            <person name="Schmutz J."/>
            <person name="Tran D."/>
            <person name="Hathwaick L.T."/>
            <person name="Yim W.C."/>
            <person name="Jenkins J."/>
            <person name="Mckie-Krisberg Z.M."/>
            <person name="Prochnik S."/>
            <person name="Lindquist E."/>
            <person name="Dockter R.B."/>
            <person name="Adam C."/>
            <person name="Molina H."/>
            <person name="Bunkerborg J."/>
            <person name="Jin E."/>
            <person name="Buchheim M."/>
            <person name="Magnuson J."/>
        </authorList>
    </citation>
    <scope>NUCLEOTIDE SEQUENCE</scope>
    <source>
        <strain evidence="12">CCAP 19/18</strain>
    </source>
</reference>
<reference evidence="12" key="3">
    <citation type="submission" date="2020-06" db="EMBL/GenBank/DDBJ databases">
        <authorList>
            <consortium name="DOE Joint Genome Institute"/>
            <person name="Calhoun S."/>
            <person name="Polle J.E."/>
            <person name="Mckie-Krisberg Z."/>
            <person name="Prochnik S."/>
            <person name="Neofotis P."/>
            <person name="Yim W.C."/>
            <person name="Hathwaik L.T."/>
            <person name="Jenkins J."/>
            <person name="Molina H."/>
            <person name="Bunkenborg J."/>
            <person name="Grigoriev I.V."/>
            <person name="Barry K."/>
            <person name="Schmutz J."/>
            <person name="Jin E."/>
            <person name="Cushman J.C."/>
            <person name="Magnuson J.K."/>
        </authorList>
    </citation>
    <scope>NUCLEOTIDE SEQUENCE</scope>
    <source>
        <strain evidence="12">CCAP 19/18</strain>
    </source>
</reference>
<evidence type="ECO:0000313" key="12">
    <source>
        <dbReference type="EMBL" id="KAF5828547.1"/>
    </source>
</evidence>
<feature type="chain" id="PRO_5025081230" description="Carbonic anhydrase" evidence="9">
    <location>
        <begin position="23"/>
        <end position="597"/>
    </location>
</feature>
<dbReference type="PANTHER" id="PTHR18952">
    <property type="entry name" value="CARBONIC ANHYDRASE"/>
    <property type="match status" value="1"/>
</dbReference>
<evidence type="ECO:0000256" key="5">
    <source>
        <dbReference type="ARBA" id="ARBA00022723"/>
    </source>
</evidence>
<sequence length="597" mass="65941">MGFRRITFLGALFGLLSVSIEGRSLTNDLEAEAAQNVGDASSDVAGYASRKLQDMHHPHSYNYEQQGFDWRENQLDNCAGGAQSPINIETGSVASSAEDIDARNTSRIALNGLLSTSYQLTSTVAVNLEQDMQFDQFTGPQGETDYPEITIDGDVVQFTPVQIHFHHFASEHTVDGQIYPLEAHIVMKDSSNLDAPDGQLAVLGILYKYGDADPFIDRLQTAAQNKVNDDDSVSFGNEDVTLDPFSVNVAKDLLPQSDLTYWGYDGSLTTPPCDERVKWHVFKEPRTVSVDQLKVFSDVTLAAHSNATVTNNRVIQPLNGRTVYEYKDTPTEKYNYVQHGFDWRENEQDNCAGDAQSPIDIVTSSLSDPSARTNVGGVSLNSLNTESLSIQPGAAVNIEQDMQIDFPASAFKGATLPTISIDGTERSFRPIQVHWHFFLSEHTVDGIHYPLEGHIVMEDTTEGSSQLAVIGVFYRYGAEDSFINDMQSRVIDRIGSGEIFYGQQDASLDKANDPFTINIMSDLLPSDLEYVGYDGSLTTPPCDETVKWHVFLTPRTVSIEQMRIFAEVTLNAHPGSTVTNNRVIQDVNGRTVSVYNQ</sequence>
<evidence type="ECO:0000256" key="8">
    <source>
        <dbReference type="ARBA" id="ARBA00048348"/>
    </source>
</evidence>
<evidence type="ECO:0000256" key="9">
    <source>
        <dbReference type="RuleBase" id="RU367011"/>
    </source>
</evidence>
<dbReference type="PROSITE" id="PS00162">
    <property type="entry name" value="ALPHA_CA_1"/>
    <property type="match status" value="2"/>
</dbReference>
<evidence type="ECO:0000313" key="13">
    <source>
        <dbReference type="Proteomes" id="UP000815325"/>
    </source>
</evidence>
<dbReference type="InterPro" id="IPR023561">
    <property type="entry name" value="Carbonic_anhydrase_a-class"/>
</dbReference>
<keyword evidence="6 9" id="KW-0862">Zinc</keyword>
<dbReference type="Gene3D" id="3.10.200.10">
    <property type="entry name" value="Alpha carbonic anhydrase"/>
    <property type="match status" value="2"/>
</dbReference>
<dbReference type="SMR" id="A0A172R2D9"/>
<dbReference type="EMBL" id="KT696527">
    <property type="protein sequence ID" value="ANE10533.1"/>
    <property type="molecule type" value="mRNA"/>
</dbReference>
<comment type="similarity">
    <text evidence="3 9">Belongs to the alpha-carbonic anhydrase family.</text>
</comment>
<dbReference type="InterPro" id="IPR041891">
    <property type="entry name" value="Alpha_CA_prokaryot-like"/>
</dbReference>
<dbReference type="EMBL" id="MU070287">
    <property type="protein sequence ID" value="KAF5828547.1"/>
    <property type="molecule type" value="Genomic_DNA"/>
</dbReference>
<comment type="cofactor">
    <cofactor evidence="1 9">
        <name>Zn(2+)</name>
        <dbReference type="ChEBI" id="CHEBI:29105"/>
    </cofactor>
</comment>
<protein>
    <recommendedName>
        <fullName evidence="4 9">Carbonic anhydrase</fullName>
        <ecNumber evidence="4 9">4.2.1.1</ecNumber>
    </recommendedName>
</protein>
<gene>
    <name evidence="11" type="primary">CA1a</name>
    <name evidence="12" type="ORF">DUNSADRAFT_17456</name>
</gene>
<keyword evidence="7 9" id="KW-0456">Lyase</keyword>
<dbReference type="GO" id="GO:0004089">
    <property type="term" value="F:carbonate dehydratase activity"/>
    <property type="evidence" value="ECO:0007669"/>
    <property type="project" value="UniProtKB-UniRule"/>
</dbReference>
<dbReference type="InterPro" id="IPR001148">
    <property type="entry name" value="CA_dom"/>
</dbReference>
<name>A0A172R2D9_DUNSA</name>
<keyword evidence="9" id="KW-0732">Signal</keyword>
<dbReference type="InterPro" id="IPR018338">
    <property type="entry name" value="Carbonic_anhydrase_a-class_CS"/>
</dbReference>
<evidence type="ECO:0000256" key="7">
    <source>
        <dbReference type="ARBA" id="ARBA00023239"/>
    </source>
</evidence>
<dbReference type="OrthoDB" id="545904at2759"/>
<dbReference type="PANTHER" id="PTHR18952:SF265">
    <property type="entry name" value="CARBONIC ANHYDRASE"/>
    <property type="match status" value="1"/>
</dbReference>
<dbReference type="GO" id="GO:0008270">
    <property type="term" value="F:zinc ion binding"/>
    <property type="evidence" value="ECO:0007669"/>
    <property type="project" value="UniProtKB-UniRule"/>
</dbReference>
<evidence type="ECO:0000256" key="4">
    <source>
        <dbReference type="ARBA" id="ARBA00012925"/>
    </source>
</evidence>
<keyword evidence="13" id="KW-1185">Reference proteome</keyword>
<comment type="function">
    <text evidence="2 9">Reversible hydration of carbon dioxide.</text>
</comment>
<dbReference type="EC" id="4.2.1.1" evidence="4 9"/>
<evidence type="ECO:0000259" key="10">
    <source>
        <dbReference type="PROSITE" id="PS51144"/>
    </source>
</evidence>
<feature type="domain" description="Alpha-carbonic anhydrase" evidence="10">
    <location>
        <begin position="332"/>
        <end position="596"/>
    </location>
</feature>
<dbReference type="SUPFAM" id="SSF51069">
    <property type="entry name" value="Carbonic anhydrase"/>
    <property type="match status" value="2"/>
</dbReference>
<evidence type="ECO:0000256" key="2">
    <source>
        <dbReference type="ARBA" id="ARBA00002904"/>
    </source>
</evidence>
<proteinExistence type="evidence at transcript level"/>
<dbReference type="InterPro" id="IPR036398">
    <property type="entry name" value="CA_dom_sf"/>
</dbReference>
<keyword evidence="5 9" id="KW-0479">Metal-binding</keyword>
<evidence type="ECO:0000313" key="11">
    <source>
        <dbReference type="EMBL" id="ANE10533.1"/>
    </source>
</evidence>
<dbReference type="Pfam" id="PF00194">
    <property type="entry name" value="Carb_anhydrase"/>
    <property type="match status" value="2"/>
</dbReference>
<dbReference type="SMART" id="SM01057">
    <property type="entry name" value="Carb_anhydrase"/>
    <property type="match status" value="2"/>
</dbReference>
<dbReference type="Proteomes" id="UP000815325">
    <property type="component" value="Unassembled WGS sequence"/>
</dbReference>
<feature type="domain" description="Alpha-carbonic anhydrase" evidence="10">
    <location>
        <begin position="59"/>
        <end position="327"/>
    </location>
</feature>